<feature type="active site" evidence="7">
    <location>
        <position position="100"/>
    </location>
</feature>
<feature type="active site" description="Proton acceptor" evidence="7">
    <location>
        <position position="43"/>
    </location>
</feature>
<feature type="binding site" evidence="8">
    <location>
        <position position="202"/>
    </location>
    <ligand>
        <name>substrate</name>
    </ligand>
</feature>
<evidence type="ECO:0000256" key="4">
    <source>
        <dbReference type="ARBA" id="ARBA00022960"/>
    </source>
</evidence>
<dbReference type="GO" id="GO:0009252">
    <property type="term" value="P:peptidoglycan biosynthetic process"/>
    <property type="evidence" value="ECO:0007669"/>
    <property type="project" value="UniProtKB-KW"/>
</dbReference>
<evidence type="ECO:0000313" key="12">
    <source>
        <dbReference type="Proteomes" id="UP000599578"/>
    </source>
</evidence>
<dbReference type="AlphaFoldDB" id="A0A917ZNI4"/>
<dbReference type="InterPro" id="IPR018044">
    <property type="entry name" value="Peptidase_S11"/>
</dbReference>
<accession>A0A917ZNI4</accession>
<keyword evidence="4" id="KW-0133">Cell shape</keyword>
<keyword evidence="3" id="KW-0378">Hydrolase</keyword>
<evidence type="ECO:0000256" key="3">
    <source>
        <dbReference type="ARBA" id="ARBA00022801"/>
    </source>
</evidence>
<dbReference type="Pfam" id="PF00768">
    <property type="entry name" value="Peptidase_S11"/>
    <property type="match status" value="1"/>
</dbReference>
<evidence type="ECO:0000259" key="10">
    <source>
        <dbReference type="Pfam" id="PF00768"/>
    </source>
</evidence>
<evidence type="ECO:0000256" key="5">
    <source>
        <dbReference type="ARBA" id="ARBA00022984"/>
    </source>
</evidence>
<feature type="domain" description="Peptidase S11 D-alanyl-D-alanine carboxypeptidase A N-terminal" evidence="10">
    <location>
        <begin position="17"/>
        <end position="232"/>
    </location>
</feature>
<dbReference type="GO" id="GO:0008360">
    <property type="term" value="P:regulation of cell shape"/>
    <property type="evidence" value="ECO:0007669"/>
    <property type="project" value="UniProtKB-KW"/>
</dbReference>
<evidence type="ECO:0000256" key="1">
    <source>
        <dbReference type="ARBA" id="ARBA00007164"/>
    </source>
</evidence>
<dbReference type="GO" id="GO:0006508">
    <property type="term" value="P:proteolysis"/>
    <property type="evidence" value="ECO:0007669"/>
    <property type="project" value="InterPro"/>
</dbReference>
<keyword evidence="2" id="KW-0732">Signal</keyword>
<dbReference type="PANTHER" id="PTHR21581:SF6">
    <property type="entry name" value="TRAFFICKING PROTEIN PARTICLE COMPLEX SUBUNIT 12"/>
    <property type="match status" value="1"/>
</dbReference>
<dbReference type="EMBL" id="BMLT01000012">
    <property type="protein sequence ID" value="GGO87289.1"/>
    <property type="molecule type" value="Genomic_DNA"/>
</dbReference>
<comment type="caution">
    <text evidence="11">The sequence shown here is derived from an EMBL/GenBank/DDBJ whole genome shotgun (WGS) entry which is preliminary data.</text>
</comment>
<proteinExistence type="inferred from homology"/>
<dbReference type="GO" id="GO:0071555">
    <property type="term" value="P:cell wall organization"/>
    <property type="evidence" value="ECO:0007669"/>
    <property type="project" value="UniProtKB-KW"/>
</dbReference>
<sequence>MCGLPVAAAPDLSPPLLLLDVGSGRVLHARASDRLWYPASLAKLMTLYLTFEALDEGRLKPAQQLKVSSHAAAQPAVKLGLGSGSRISVSQAIKALATISSNDVAVVLAEALADSEAAFAERMTAKAAALGMRDTRFRNASGLPDSAQVTTARDMAILAQRLYRDFPGHTDVFATRSFVFNGASHSTHNAILGQYAGADGLKTGFTCGSGYNLVATARRDGRRLIAVVLGAEDRNSRNREARALLDRGFGATGGAGSPLDARPAHATGPAPVVLGPSVCGGSVARASSGSVWPIKSWGVLLGIYGSRGEGNRAIARARAQLGALPRGRALLLERDMERGTSWKALLIGYRPDNVGKVCLQLRARNIDCVAQPPVVMNLPGYGKR</sequence>
<evidence type="ECO:0000256" key="8">
    <source>
        <dbReference type="PIRSR" id="PIRSR618044-2"/>
    </source>
</evidence>
<evidence type="ECO:0000256" key="9">
    <source>
        <dbReference type="RuleBase" id="RU004016"/>
    </source>
</evidence>
<evidence type="ECO:0000256" key="6">
    <source>
        <dbReference type="ARBA" id="ARBA00023316"/>
    </source>
</evidence>
<dbReference type="InterPro" id="IPR012338">
    <property type="entry name" value="Beta-lactam/transpept-like"/>
</dbReference>
<dbReference type="Gene3D" id="3.40.710.10">
    <property type="entry name" value="DD-peptidase/beta-lactamase superfamily"/>
    <property type="match status" value="1"/>
</dbReference>
<reference evidence="11 12" key="1">
    <citation type="journal article" date="2014" name="Int. J. Syst. Evol. Microbiol.">
        <title>Complete genome sequence of Corynebacterium casei LMG S-19264T (=DSM 44701T), isolated from a smear-ripened cheese.</title>
        <authorList>
            <consortium name="US DOE Joint Genome Institute (JGI-PGF)"/>
            <person name="Walter F."/>
            <person name="Albersmeier A."/>
            <person name="Kalinowski J."/>
            <person name="Ruckert C."/>
        </authorList>
    </citation>
    <scope>NUCLEOTIDE SEQUENCE [LARGE SCALE GENOMIC DNA]</scope>
    <source>
        <strain evidence="11 12">CGMCC 1.7286</strain>
    </source>
</reference>
<name>A0A917ZNI4_9GAMM</name>
<keyword evidence="12" id="KW-1185">Reference proteome</keyword>
<dbReference type="InterPro" id="IPR001967">
    <property type="entry name" value="Peptidase_S11_N"/>
</dbReference>
<dbReference type="GO" id="GO:0009002">
    <property type="term" value="F:serine-type D-Ala-D-Ala carboxypeptidase activity"/>
    <property type="evidence" value="ECO:0007669"/>
    <property type="project" value="InterPro"/>
</dbReference>
<dbReference type="PANTHER" id="PTHR21581">
    <property type="entry name" value="D-ALANYL-D-ALANINE CARBOXYPEPTIDASE"/>
    <property type="match status" value="1"/>
</dbReference>
<organism evidence="11 12">
    <name type="scientific">Marinobacterium nitratireducens</name>
    <dbReference type="NCBI Taxonomy" id="518897"/>
    <lineage>
        <taxon>Bacteria</taxon>
        <taxon>Pseudomonadati</taxon>
        <taxon>Pseudomonadota</taxon>
        <taxon>Gammaproteobacteria</taxon>
        <taxon>Oceanospirillales</taxon>
        <taxon>Oceanospirillaceae</taxon>
        <taxon>Marinobacterium</taxon>
    </lineage>
</organism>
<dbReference type="SUPFAM" id="SSF56601">
    <property type="entry name" value="beta-lactamase/transpeptidase-like"/>
    <property type="match status" value="1"/>
</dbReference>
<dbReference type="RefSeq" id="WP_229722027.1">
    <property type="nucleotide sequence ID" value="NZ_BMLT01000012.1"/>
</dbReference>
<keyword evidence="6" id="KW-0961">Cell wall biogenesis/degradation</keyword>
<feature type="active site" description="Acyl-ester intermediate" evidence="7">
    <location>
        <position position="40"/>
    </location>
</feature>
<keyword evidence="5" id="KW-0573">Peptidoglycan synthesis</keyword>
<dbReference type="PRINTS" id="PR00725">
    <property type="entry name" value="DADACBPTASE1"/>
</dbReference>
<dbReference type="Proteomes" id="UP000599578">
    <property type="component" value="Unassembled WGS sequence"/>
</dbReference>
<comment type="similarity">
    <text evidence="1 9">Belongs to the peptidase S11 family.</text>
</comment>
<evidence type="ECO:0000256" key="7">
    <source>
        <dbReference type="PIRSR" id="PIRSR618044-1"/>
    </source>
</evidence>
<protein>
    <recommendedName>
        <fullName evidence="10">Peptidase S11 D-alanyl-D-alanine carboxypeptidase A N-terminal domain-containing protein</fullName>
    </recommendedName>
</protein>
<gene>
    <name evidence="11" type="ORF">GCM10011348_40130</name>
</gene>
<evidence type="ECO:0000256" key="2">
    <source>
        <dbReference type="ARBA" id="ARBA00022729"/>
    </source>
</evidence>
<evidence type="ECO:0000313" key="11">
    <source>
        <dbReference type="EMBL" id="GGO87289.1"/>
    </source>
</evidence>